<evidence type="ECO:0000259" key="16">
    <source>
        <dbReference type="Pfam" id="PF17900"/>
    </source>
</evidence>
<keyword evidence="9 17" id="KW-0378">Hydrolase</keyword>
<keyword evidence="18" id="KW-1185">Reference proteome</keyword>
<dbReference type="RefSeq" id="WP_306884507.1">
    <property type="nucleotide sequence ID" value="NZ_JAUSUL010000001.1"/>
</dbReference>
<evidence type="ECO:0000256" key="2">
    <source>
        <dbReference type="ARBA" id="ARBA00001947"/>
    </source>
</evidence>
<evidence type="ECO:0000256" key="3">
    <source>
        <dbReference type="ARBA" id="ARBA00010136"/>
    </source>
</evidence>
<evidence type="ECO:0000256" key="10">
    <source>
        <dbReference type="ARBA" id="ARBA00022833"/>
    </source>
</evidence>
<dbReference type="GO" id="GO:0008237">
    <property type="term" value="F:metallopeptidase activity"/>
    <property type="evidence" value="ECO:0007669"/>
    <property type="project" value="UniProtKB-UniRule"/>
</dbReference>
<evidence type="ECO:0000259" key="14">
    <source>
        <dbReference type="Pfam" id="PF11940"/>
    </source>
</evidence>
<feature type="domain" description="Aminopeptidase N-like N-terminal" evidence="16">
    <location>
        <begin position="96"/>
        <end position="192"/>
    </location>
</feature>
<dbReference type="Gene3D" id="3.30.2010.30">
    <property type="match status" value="1"/>
</dbReference>
<dbReference type="CDD" id="cd09600">
    <property type="entry name" value="M1_APN"/>
    <property type="match status" value="1"/>
</dbReference>
<dbReference type="InterPro" id="IPR037144">
    <property type="entry name" value="Peptidase_M1_pepN_C_sf"/>
</dbReference>
<dbReference type="FunFam" id="3.30.2010.30:FF:000002">
    <property type="entry name" value="Putative aminopeptidase N"/>
    <property type="match status" value="1"/>
</dbReference>
<keyword evidence="10" id="KW-0862">Zinc</keyword>
<evidence type="ECO:0000313" key="17">
    <source>
        <dbReference type="EMBL" id="MDQ0314723.1"/>
    </source>
</evidence>
<keyword evidence="6 17" id="KW-0031">Aminopeptidase</keyword>
<dbReference type="Gene3D" id="1.10.390.10">
    <property type="entry name" value="Neutral Protease Domain 2"/>
    <property type="match status" value="1"/>
</dbReference>
<dbReference type="GO" id="GO:0016285">
    <property type="term" value="F:alanyl aminopeptidase activity"/>
    <property type="evidence" value="ECO:0007669"/>
    <property type="project" value="UniProtKB-EC"/>
</dbReference>
<dbReference type="AlphaFoldDB" id="A0AAE3VMD6"/>
<sequence>MKTETGQTIRLDDYRPTDYAIETVRLDLKLDPKRTQVTSTLSLAARDGTRGGTPLTLDGDALTFVFAELDGKPLSPDDYVATPDAFTLKRPPEGLFELTIGTETNPEGNSALMGLFRSSGTYCTQCEPEGFRRITYFLDRPDVLSVYTTRLEGPKDQVPVLLSNGNPIEEGELADGHHYAVWHDPYPKPSYLFAAVAGNLAHISDTFVTASGRTVDLRIYVEPGKEDRCHWAMDSLKRSMRWDEVRFGREYDLDIFMIVAVSDFNMGAMENKGLNVFNDKYILADPTTATDTDYAGIESVIAHEYFHNWTGDRITCRDWFQLCLKEGLTVFRDQEFTSDERSRPVKRISDVRTLKAHQFPEDAGPLAHPVRPQSYREINNFYTATVYEKGAEIVRMLATRLGEDGFRAGMDLYFERHDGEAATIEDFLACFAEATDTDLDTMLLWYNQAGTPTVTATSSWDAGSSTFTLKLTQNTPSTPGQSEKAPMPIPIRFGLVGPNGDDMEVERIEGAEAAADVLLLSEHEQTVVFHGIGARPVPSLLRGFSAPVRLEADTDTADLLFLLAHDSDPFNRWNAAQTLAMDHLKRSTEAIRRGDTLAADPEFIKALETVATDTGLEPAYRALALQLPAESDVFREIATDVDPAAVSKARTTLKGEIGSALAGTMRDLYDTLQDDGPYHPDPESTGRRALSACALDYLVAGGTDGAEELAKTHFDTARNMTDRLAALSTLAMNRLPSAEPALEDYAKMFEGDALAMDKWLSMQAMIPQPDTLDRVRELMDHPAFSIANPNRVRALIGAFATGNATGFHRADGAGYHFIANIVIELDPKNPQVAARLLAAFRSWRSLEEGRRTLARQELERVAERADLSRDSSDIVSRMLG</sequence>
<dbReference type="InterPro" id="IPR038438">
    <property type="entry name" value="PepN_Ig-like_sf"/>
</dbReference>
<evidence type="ECO:0000256" key="8">
    <source>
        <dbReference type="ARBA" id="ARBA00022723"/>
    </source>
</evidence>
<evidence type="ECO:0000256" key="12">
    <source>
        <dbReference type="NCBIfam" id="TIGR02414"/>
    </source>
</evidence>
<evidence type="ECO:0000256" key="11">
    <source>
        <dbReference type="ARBA" id="ARBA00023049"/>
    </source>
</evidence>
<dbReference type="GO" id="GO:0006508">
    <property type="term" value="P:proteolysis"/>
    <property type="evidence" value="ECO:0007669"/>
    <property type="project" value="UniProtKB-UniRule"/>
</dbReference>
<comment type="catalytic activity">
    <reaction evidence="1">
        <text>Release of an N-terminal amino acid, Xaa-|-Yaa- from a peptide, amide or arylamide. Xaa is preferably Ala, but may be most amino acids including Pro (slow action). When a terminal hydrophobic residue is followed by a prolyl residue, the two may be released as an intact Xaa-Pro dipeptide.</text>
        <dbReference type="EC" id="3.4.11.2"/>
    </reaction>
</comment>
<dbReference type="GO" id="GO:0008270">
    <property type="term" value="F:zinc ion binding"/>
    <property type="evidence" value="ECO:0007669"/>
    <property type="project" value="InterPro"/>
</dbReference>
<accession>A0AAE3VMD6</accession>
<feature type="domain" description="Peptidase M1 membrane alanine aminopeptidase" evidence="13">
    <location>
        <begin position="231"/>
        <end position="442"/>
    </location>
</feature>
<dbReference type="PRINTS" id="PR00756">
    <property type="entry name" value="ALADIPTASE"/>
</dbReference>
<evidence type="ECO:0000313" key="18">
    <source>
        <dbReference type="Proteomes" id="UP001229244"/>
    </source>
</evidence>
<comment type="caution">
    <text evidence="17">The sequence shown here is derived from an EMBL/GenBank/DDBJ whole genome shotgun (WGS) entry which is preliminary data.</text>
</comment>
<evidence type="ECO:0000256" key="9">
    <source>
        <dbReference type="ARBA" id="ARBA00022801"/>
    </source>
</evidence>
<comment type="cofactor">
    <cofactor evidence="2">
        <name>Zn(2+)</name>
        <dbReference type="ChEBI" id="CHEBI:29105"/>
    </cofactor>
</comment>
<dbReference type="Pfam" id="PF17432">
    <property type="entry name" value="DUF3458_C"/>
    <property type="match status" value="1"/>
</dbReference>
<reference evidence="17" key="1">
    <citation type="submission" date="2023-07" db="EMBL/GenBank/DDBJ databases">
        <title>Genomic Encyclopedia of Type Strains, Phase IV (KMG-IV): sequencing the most valuable type-strain genomes for metagenomic binning, comparative biology and taxonomic classification.</title>
        <authorList>
            <person name="Goeker M."/>
        </authorList>
    </citation>
    <scope>NUCLEOTIDE SEQUENCE</scope>
    <source>
        <strain evidence="17">DSM 21202</strain>
    </source>
</reference>
<keyword evidence="8" id="KW-0479">Metal-binding</keyword>
<dbReference type="EMBL" id="JAUSUL010000001">
    <property type="protein sequence ID" value="MDQ0314723.1"/>
    <property type="molecule type" value="Genomic_DNA"/>
</dbReference>
<dbReference type="NCBIfam" id="TIGR02414">
    <property type="entry name" value="pepN_proteo"/>
    <property type="match status" value="1"/>
</dbReference>
<feature type="domain" description="Peptidase M1 alanyl aminopeptidase C-terminal" evidence="15">
    <location>
        <begin position="557"/>
        <end position="879"/>
    </location>
</feature>
<evidence type="ECO:0000256" key="4">
    <source>
        <dbReference type="ARBA" id="ARBA00012564"/>
    </source>
</evidence>
<protein>
    <recommendedName>
        <fullName evidence="5 12">Aminopeptidase N</fullName>
        <ecNumber evidence="4 12">3.4.11.2</ecNumber>
    </recommendedName>
</protein>
<proteinExistence type="inferred from homology"/>
<comment type="similarity">
    <text evidence="3">Belongs to the peptidase M1 family.</text>
</comment>
<dbReference type="InterPro" id="IPR035414">
    <property type="entry name" value="Peptidase_M1_pepN_Ig-like"/>
</dbReference>
<dbReference type="InterPro" id="IPR014782">
    <property type="entry name" value="Peptidase_M1_dom"/>
</dbReference>
<dbReference type="Pfam" id="PF01433">
    <property type="entry name" value="Peptidase_M1"/>
    <property type="match status" value="1"/>
</dbReference>
<dbReference type="InterPro" id="IPR027268">
    <property type="entry name" value="Peptidase_M4/M1_CTD_sf"/>
</dbReference>
<gene>
    <name evidence="17" type="ORF">J2S73_001160</name>
</gene>
<dbReference type="InterPro" id="IPR042097">
    <property type="entry name" value="Aminopeptidase_N-like_N_sf"/>
</dbReference>
<evidence type="ECO:0000256" key="5">
    <source>
        <dbReference type="ARBA" id="ARBA00015611"/>
    </source>
</evidence>
<dbReference type="SUPFAM" id="SSF55486">
    <property type="entry name" value="Metalloproteases ('zincins'), catalytic domain"/>
    <property type="match status" value="1"/>
</dbReference>
<dbReference type="Proteomes" id="UP001229244">
    <property type="component" value="Unassembled WGS sequence"/>
</dbReference>
<evidence type="ECO:0000256" key="1">
    <source>
        <dbReference type="ARBA" id="ARBA00000098"/>
    </source>
</evidence>
<feature type="domain" description="Peptidase M1 alanyl aminopeptidase Ig-like fold" evidence="14">
    <location>
        <begin position="450"/>
        <end position="552"/>
    </location>
</feature>
<dbReference type="InterPro" id="IPR045357">
    <property type="entry name" value="Aminopeptidase_N-like_N"/>
</dbReference>
<organism evidence="17 18">
    <name type="scientific">Amorphus orientalis</name>
    <dbReference type="NCBI Taxonomy" id="649198"/>
    <lineage>
        <taxon>Bacteria</taxon>
        <taxon>Pseudomonadati</taxon>
        <taxon>Pseudomonadota</taxon>
        <taxon>Alphaproteobacteria</taxon>
        <taxon>Hyphomicrobiales</taxon>
        <taxon>Amorphaceae</taxon>
        <taxon>Amorphus</taxon>
    </lineage>
</organism>
<dbReference type="Pfam" id="PF17900">
    <property type="entry name" value="Peptidase_M1_N"/>
    <property type="match status" value="1"/>
</dbReference>
<name>A0AAE3VMD6_9HYPH</name>
<dbReference type="PANTHER" id="PTHR46322">
    <property type="entry name" value="PUROMYCIN-SENSITIVE AMINOPEPTIDASE"/>
    <property type="match status" value="1"/>
</dbReference>
<dbReference type="Gene3D" id="1.25.50.10">
    <property type="entry name" value="Peptidase M1, alanyl aminopeptidase, C-terminal domain"/>
    <property type="match status" value="1"/>
</dbReference>
<dbReference type="PANTHER" id="PTHR46322:SF1">
    <property type="entry name" value="PUROMYCIN-SENSITIVE AMINOPEPTIDASE"/>
    <property type="match status" value="1"/>
</dbReference>
<dbReference type="SUPFAM" id="SSF63737">
    <property type="entry name" value="Leukotriene A4 hydrolase N-terminal domain"/>
    <property type="match status" value="1"/>
</dbReference>
<evidence type="ECO:0000259" key="13">
    <source>
        <dbReference type="Pfam" id="PF01433"/>
    </source>
</evidence>
<dbReference type="InterPro" id="IPR024601">
    <property type="entry name" value="Peptidase_M1_pepN_C"/>
</dbReference>
<dbReference type="FunFam" id="2.60.40.1840:FF:000001">
    <property type="entry name" value="Aminopeptidase N"/>
    <property type="match status" value="1"/>
</dbReference>
<evidence type="ECO:0000259" key="15">
    <source>
        <dbReference type="Pfam" id="PF17432"/>
    </source>
</evidence>
<dbReference type="Pfam" id="PF11940">
    <property type="entry name" value="DUF3458"/>
    <property type="match status" value="1"/>
</dbReference>
<dbReference type="Gene3D" id="2.60.40.1840">
    <property type="match status" value="1"/>
</dbReference>
<dbReference type="Gene3D" id="2.60.40.1730">
    <property type="entry name" value="tricorn interacting facor f3 domain"/>
    <property type="match status" value="1"/>
</dbReference>
<keyword evidence="7" id="KW-0645">Protease</keyword>
<dbReference type="InterPro" id="IPR001930">
    <property type="entry name" value="Peptidase_M1"/>
</dbReference>
<keyword evidence="11" id="KW-0482">Metalloprotease</keyword>
<dbReference type="InterPro" id="IPR012779">
    <property type="entry name" value="Peptidase_M1_pepN"/>
</dbReference>
<dbReference type="EC" id="3.4.11.2" evidence="4 12"/>
<evidence type="ECO:0000256" key="6">
    <source>
        <dbReference type="ARBA" id="ARBA00022438"/>
    </source>
</evidence>
<evidence type="ECO:0000256" key="7">
    <source>
        <dbReference type="ARBA" id="ARBA00022670"/>
    </source>
</evidence>